<reference evidence="2 3" key="1">
    <citation type="submission" date="2024-02" db="EMBL/GenBank/DDBJ databases">
        <title>de novo genome assembly of Solanum bulbocastanum strain 11H21.</title>
        <authorList>
            <person name="Hosaka A.J."/>
        </authorList>
    </citation>
    <scope>NUCLEOTIDE SEQUENCE [LARGE SCALE GENOMIC DNA]</scope>
    <source>
        <tissue evidence="2">Young leaves</tissue>
    </source>
</reference>
<organism evidence="2 3">
    <name type="scientific">Solanum bulbocastanum</name>
    <name type="common">Wild potato</name>
    <dbReference type="NCBI Taxonomy" id="147425"/>
    <lineage>
        <taxon>Eukaryota</taxon>
        <taxon>Viridiplantae</taxon>
        <taxon>Streptophyta</taxon>
        <taxon>Embryophyta</taxon>
        <taxon>Tracheophyta</taxon>
        <taxon>Spermatophyta</taxon>
        <taxon>Magnoliopsida</taxon>
        <taxon>eudicotyledons</taxon>
        <taxon>Gunneridae</taxon>
        <taxon>Pentapetalae</taxon>
        <taxon>asterids</taxon>
        <taxon>lamiids</taxon>
        <taxon>Solanales</taxon>
        <taxon>Solanaceae</taxon>
        <taxon>Solanoideae</taxon>
        <taxon>Solaneae</taxon>
        <taxon>Solanum</taxon>
    </lineage>
</organism>
<sequence>MEEGYSENAPFSIEDLMHNNP</sequence>
<name>A0AAN8TEK4_SOLBU</name>
<gene>
    <name evidence="2" type="ORF">RDI58_015049</name>
</gene>
<evidence type="ECO:0000313" key="2">
    <source>
        <dbReference type="EMBL" id="KAK6786524.1"/>
    </source>
</evidence>
<protein>
    <submittedName>
        <fullName evidence="2">Uncharacterized protein</fullName>
    </submittedName>
</protein>
<keyword evidence="3" id="KW-1185">Reference proteome</keyword>
<dbReference type="AlphaFoldDB" id="A0AAN8TEK4"/>
<comment type="caution">
    <text evidence="2">The sequence shown here is derived from an EMBL/GenBank/DDBJ whole genome shotgun (WGS) entry which is preliminary data.</text>
</comment>
<dbReference type="EMBL" id="JBANQN010000006">
    <property type="protein sequence ID" value="KAK6786524.1"/>
    <property type="molecule type" value="Genomic_DNA"/>
</dbReference>
<feature type="region of interest" description="Disordered" evidence="1">
    <location>
        <begin position="1"/>
        <end position="21"/>
    </location>
</feature>
<evidence type="ECO:0000313" key="3">
    <source>
        <dbReference type="Proteomes" id="UP001371456"/>
    </source>
</evidence>
<accession>A0AAN8TEK4</accession>
<evidence type="ECO:0000256" key="1">
    <source>
        <dbReference type="SAM" id="MobiDB-lite"/>
    </source>
</evidence>
<proteinExistence type="predicted"/>
<dbReference type="Proteomes" id="UP001371456">
    <property type="component" value="Unassembled WGS sequence"/>
</dbReference>